<keyword evidence="3" id="KW-0238">DNA-binding</keyword>
<dbReference type="InterPro" id="IPR036388">
    <property type="entry name" value="WH-like_DNA-bd_sf"/>
</dbReference>
<keyword evidence="8" id="KW-1185">Reference proteome</keyword>
<name>A0ABV8GII4_9ACTN</name>
<dbReference type="Pfam" id="PF00126">
    <property type="entry name" value="HTH_1"/>
    <property type="match status" value="1"/>
</dbReference>
<dbReference type="CDD" id="cd08414">
    <property type="entry name" value="PBP2_LTTR_aromatics_like"/>
    <property type="match status" value="1"/>
</dbReference>
<sequence>MELRQLTVFLAIAEELHFGRAAERLHLAQSSVSERLRQLEREVGVELIARNSHRVRLTPAGETFRDEARHVLDQAEHAKRAARETAAGTMDAISIGFNFAAGQMVLPKTLAYLHAEYPRLKTTLWERLSGPQLVALTARELDVGLVFGRPPAEEFGSREMFEVPLVAIVRGSHPWAGRAAVPMGEVARQPCVMLRREHSPAMHDAITGAAARSGTPLNVVEEMDDSSATAITIQGGDLVAFASRIRLPHSMANGLAAVPLVDPTPMLGVCVAWRSGDARAPVRAFLDCVAHAGPFS</sequence>
<evidence type="ECO:0000259" key="6">
    <source>
        <dbReference type="PROSITE" id="PS50931"/>
    </source>
</evidence>
<dbReference type="Gene3D" id="3.40.190.10">
    <property type="entry name" value="Periplasmic binding protein-like II"/>
    <property type="match status" value="2"/>
</dbReference>
<gene>
    <name evidence="7" type="ORF">ACFOY2_35315</name>
</gene>
<feature type="domain" description="HTH lysR-type" evidence="6">
    <location>
        <begin position="1"/>
        <end position="58"/>
    </location>
</feature>
<dbReference type="PANTHER" id="PTHR30346:SF0">
    <property type="entry name" value="HCA OPERON TRANSCRIPTIONAL ACTIVATOR HCAR"/>
    <property type="match status" value="1"/>
</dbReference>
<evidence type="ECO:0000256" key="5">
    <source>
        <dbReference type="SAM" id="Coils"/>
    </source>
</evidence>
<dbReference type="InterPro" id="IPR000847">
    <property type="entry name" value="LysR_HTH_N"/>
</dbReference>
<dbReference type="Gene3D" id="1.10.10.10">
    <property type="entry name" value="Winged helix-like DNA-binding domain superfamily/Winged helix DNA-binding domain"/>
    <property type="match status" value="1"/>
</dbReference>
<reference evidence="8" key="1">
    <citation type="journal article" date="2019" name="Int. J. Syst. Evol. Microbiol.">
        <title>The Global Catalogue of Microorganisms (GCM) 10K type strain sequencing project: providing services to taxonomists for standard genome sequencing and annotation.</title>
        <authorList>
            <consortium name="The Broad Institute Genomics Platform"/>
            <consortium name="The Broad Institute Genome Sequencing Center for Infectious Disease"/>
            <person name="Wu L."/>
            <person name="Ma J."/>
        </authorList>
    </citation>
    <scope>NUCLEOTIDE SEQUENCE [LARGE SCALE GENOMIC DNA]</scope>
    <source>
        <strain evidence="8">TBRC 1276</strain>
    </source>
</reference>
<accession>A0ABV8GII4</accession>
<dbReference type="PRINTS" id="PR00039">
    <property type="entry name" value="HTHLYSR"/>
</dbReference>
<dbReference type="SUPFAM" id="SSF46785">
    <property type="entry name" value="Winged helix' DNA-binding domain"/>
    <property type="match status" value="1"/>
</dbReference>
<organism evidence="7 8">
    <name type="scientific">Nonomuraea purpurea</name>
    <dbReference type="NCBI Taxonomy" id="1849276"/>
    <lineage>
        <taxon>Bacteria</taxon>
        <taxon>Bacillati</taxon>
        <taxon>Actinomycetota</taxon>
        <taxon>Actinomycetes</taxon>
        <taxon>Streptosporangiales</taxon>
        <taxon>Streptosporangiaceae</taxon>
        <taxon>Nonomuraea</taxon>
    </lineage>
</organism>
<dbReference type="InterPro" id="IPR005119">
    <property type="entry name" value="LysR_subst-bd"/>
</dbReference>
<evidence type="ECO:0000256" key="2">
    <source>
        <dbReference type="ARBA" id="ARBA00023015"/>
    </source>
</evidence>
<evidence type="ECO:0000256" key="3">
    <source>
        <dbReference type="ARBA" id="ARBA00023125"/>
    </source>
</evidence>
<dbReference type="Proteomes" id="UP001595851">
    <property type="component" value="Unassembled WGS sequence"/>
</dbReference>
<proteinExistence type="inferred from homology"/>
<dbReference type="SUPFAM" id="SSF53850">
    <property type="entry name" value="Periplasmic binding protein-like II"/>
    <property type="match status" value="1"/>
</dbReference>
<dbReference type="InterPro" id="IPR036390">
    <property type="entry name" value="WH_DNA-bd_sf"/>
</dbReference>
<protein>
    <submittedName>
        <fullName evidence="7">LysR family transcriptional regulator</fullName>
    </submittedName>
</protein>
<keyword evidence="2" id="KW-0805">Transcription regulation</keyword>
<evidence type="ECO:0000313" key="8">
    <source>
        <dbReference type="Proteomes" id="UP001595851"/>
    </source>
</evidence>
<comment type="caution">
    <text evidence="7">The sequence shown here is derived from an EMBL/GenBank/DDBJ whole genome shotgun (WGS) entry which is preliminary data.</text>
</comment>
<keyword evidence="4" id="KW-0804">Transcription</keyword>
<evidence type="ECO:0000256" key="1">
    <source>
        <dbReference type="ARBA" id="ARBA00009437"/>
    </source>
</evidence>
<evidence type="ECO:0000256" key="4">
    <source>
        <dbReference type="ARBA" id="ARBA00023163"/>
    </source>
</evidence>
<feature type="coiled-coil region" evidence="5">
    <location>
        <begin position="22"/>
        <end position="85"/>
    </location>
</feature>
<keyword evidence="5" id="KW-0175">Coiled coil</keyword>
<dbReference type="PANTHER" id="PTHR30346">
    <property type="entry name" value="TRANSCRIPTIONAL DUAL REGULATOR HCAR-RELATED"/>
    <property type="match status" value="1"/>
</dbReference>
<comment type="similarity">
    <text evidence="1">Belongs to the LysR transcriptional regulatory family.</text>
</comment>
<dbReference type="Pfam" id="PF03466">
    <property type="entry name" value="LysR_substrate"/>
    <property type="match status" value="1"/>
</dbReference>
<dbReference type="EMBL" id="JBHSBI010000022">
    <property type="protein sequence ID" value="MFC4012551.1"/>
    <property type="molecule type" value="Genomic_DNA"/>
</dbReference>
<evidence type="ECO:0000313" key="7">
    <source>
        <dbReference type="EMBL" id="MFC4012551.1"/>
    </source>
</evidence>
<dbReference type="RefSeq" id="WP_379532454.1">
    <property type="nucleotide sequence ID" value="NZ_JBHSBI010000022.1"/>
</dbReference>
<dbReference type="PROSITE" id="PS50931">
    <property type="entry name" value="HTH_LYSR"/>
    <property type="match status" value="1"/>
</dbReference>